<dbReference type="AlphaFoldDB" id="A0AAD7XLS1"/>
<dbReference type="PANTHER" id="PTHR43861">
    <property type="entry name" value="TRANS-ACONITATE 2-METHYLTRANSFERASE-RELATED"/>
    <property type="match status" value="1"/>
</dbReference>
<dbReference type="Pfam" id="PF08242">
    <property type="entry name" value="Methyltransf_12"/>
    <property type="match status" value="1"/>
</dbReference>
<name>A0AAD7XLS1_9STRA</name>
<organism evidence="2 3">
    <name type="scientific">Chrysophaeum taylorii</name>
    <dbReference type="NCBI Taxonomy" id="2483200"/>
    <lineage>
        <taxon>Eukaryota</taxon>
        <taxon>Sar</taxon>
        <taxon>Stramenopiles</taxon>
        <taxon>Ochrophyta</taxon>
        <taxon>Pelagophyceae</taxon>
        <taxon>Pelagomonadales</taxon>
        <taxon>Pelagomonadaceae</taxon>
        <taxon>Chrysophaeum</taxon>
    </lineage>
</organism>
<feature type="domain" description="Methyltransferase type 12" evidence="1">
    <location>
        <begin position="349"/>
        <end position="445"/>
    </location>
</feature>
<dbReference type="Gene3D" id="1.25.40.10">
    <property type="entry name" value="Tetratricopeptide repeat domain"/>
    <property type="match status" value="1"/>
</dbReference>
<dbReference type="InterPro" id="IPR013217">
    <property type="entry name" value="Methyltransf_12"/>
</dbReference>
<evidence type="ECO:0000313" key="2">
    <source>
        <dbReference type="EMBL" id="KAJ8602972.1"/>
    </source>
</evidence>
<dbReference type="InterPro" id="IPR011990">
    <property type="entry name" value="TPR-like_helical_dom_sf"/>
</dbReference>
<evidence type="ECO:0000259" key="1">
    <source>
        <dbReference type="Pfam" id="PF08242"/>
    </source>
</evidence>
<sequence length="518" mass="55308">MLLLVGSLVLQLQRRPLPLLGAVSSSSSSSSSSGELLVGGNAAYLRGALDEALELYAECVKVGEFPQACDCAVNLASVVLDRHGDVEGAEMLYRGALEAAAHGKWPAPRPGEPSKKEERGFFHVDAAHNLASLLQSRAAEATTTEARRVLLREAAALYRDVVRADEARWDAWANLGAAMLDANAPKLDAAKCLQHAILAAERVEKEYEANRDGRLGSVRHAIAKAYYGIGEALGHLTPEERDRAARDDDLILLDTNHSAQVVEEAAANALRTAVELASGDETLKAKAEHALAAVSRDLDKTRASPAFVRALFDDFASTFDEQLVGDLAYKVPELLAAKARARRRYDLALDAGCGTGLLGLSGLAVSTLYGADISAKMCEAARRRVRSDGAKVYDAVLEGDLLDPQLYLALGDRPDLVAAADVLCYFGDLKPLLSMWATALLPGGDIIFTVESLDDDDDDDAGPWRLAASGRYAHSRAHVDATAASLGLLLVDADPVVARLERGQPVNATLYVLHKPSI</sequence>
<protein>
    <recommendedName>
        <fullName evidence="1">Methyltransferase type 12 domain-containing protein</fullName>
    </recommendedName>
</protein>
<comment type="caution">
    <text evidence="2">The sequence shown here is derived from an EMBL/GenBank/DDBJ whole genome shotgun (WGS) entry which is preliminary data.</text>
</comment>
<dbReference type="Proteomes" id="UP001230188">
    <property type="component" value="Unassembled WGS sequence"/>
</dbReference>
<evidence type="ECO:0000313" key="3">
    <source>
        <dbReference type="Proteomes" id="UP001230188"/>
    </source>
</evidence>
<dbReference type="EMBL" id="JAQMWT010000362">
    <property type="protein sequence ID" value="KAJ8602972.1"/>
    <property type="molecule type" value="Genomic_DNA"/>
</dbReference>
<dbReference type="Gene3D" id="3.40.50.150">
    <property type="entry name" value="Vaccinia Virus protein VP39"/>
    <property type="match status" value="1"/>
</dbReference>
<proteinExistence type="predicted"/>
<keyword evidence="3" id="KW-1185">Reference proteome</keyword>
<reference evidence="2" key="1">
    <citation type="submission" date="2023-01" db="EMBL/GenBank/DDBJ databases">
        <title>Metagenome sequencing of chrysophaentin producing Chrysophaeum taylorii.</title>
        <authorList>
            <person name="Davison J."/>
            <person name="Bewley C."/>
        </authorList>
    </citation>
    <scope>NUCLEOTIDE SEQUENCE</scope>
    <source>
        <strain evidence="2">NIES-1699</strain>
    </source>
</reference>
<dbReference type="InterPro" id="IPR029063">
    <property type="entry name" value="SAM-dependent_MTases_sf"/>
</dbReference>
<dbReference type="SUPFAM" id="SSF53335">
    <property type="entry name" value="S-adenosyl-L-methionine-dependent methyltransferases"/>
    <property type="match status" value="1"/>
</dbReference>
<gene>
    <name evidence="2" type="ORF">CTAYLR_001585</name>
</gene>
<accession>A0AAD7XLS1</accession>